<dbReference type="Gene3D" id="2.60.40.10">
    <property type="entry name" value="Immunoglobulins"/>
    <property type="match status" value="9"/>
</dbReference>
<dbReference type="Pfam" id="PF07679">
    <property type="entry name" value="I-set"/>
    <property type="match status" value="4"/>
</dbReference>
<dbReference type="GO" id="GO:0043025">
    <property type="term" value="C:neuronal cell body"/>
    <property type="evidence" value="ECO:0007669"/>
    <property type="project" value="TreeGrafter"/>
</dbReference>
<name>A0A381YE70_9ZZZZ</name>
<dbReference type="GO" id="GO:0008046">
    <property type="term" value="F:axon guidance receptor activity"/>
    <property type="evidence" value="ECO:0007669"/>
    <property type="project" value="TreeGrafter"/>
</dbReference>
<keyword evidence="1" id="KW-0732">Signal</keyword>
<dbReference type="InterPro" id="IPR018391">
    <property type="entry name" value="PQQ_b-propeller_rpt"/>
</dbReference>
<dbReference type="SMART" id="SM00409">
    <property type="entry name" value="IG"/>
    <property type="match status" value="7"/>
</dbReference>
<dbReference type="GO" id="GO:0050808">
    <property type="term" value="P:synapse organization"/>
    <property type="evidence" value="ECO:0007669"/>
    <property type="project" value="TreeGrafter"/>
</dbReference>
<dbReference type="GO" id="GO:0005886">
    <property type="term" value="C:plasma membrane"/>
    <property type="evidence" value="ECO:0007669"/>
    <property type="project" value="TreeGrafter"/>
</dbReference>
<dbReference type="SMART" id="SM00408">
    <property type="entry name" value="IGc2"/>
    <property type="match status" value="5"/>
</dbReference>
<dbReference type="InterPro" id="IPR013098">
    <property type="entry name" value="Ig_I-set"/>
</dbReference>
<dbReference type="SMART" id="SM00564">
    <property type="entry name" value="PQQ"/>
    <property type="match status" value="6"/>
</dbReference>
<evidence type="ECO:0000256" key="2">
    <source>
        <dbReference type="ARBA" id="ARBA00023157"/>
    </source>
</evidence>
<dbReference type="InterPro" id="IPR013783">
    <property type="entry name" value="Ig-like_fold"/>
</dbReference>
<proteinExistence type="predicted"/>
<evidence type="ECO:0000256" key="1">
    <source>
        <dbReference type="ARBA" id="ARBA00022729"/>
    </source>
</evidence>
<feature type="non-terminal residue" evidence="4">
    <location>
        <position position="1"/>
    </location>
</feature>
<dbReference type="PANTHER" id="PTHR45080:SF8">
    <property type="entry name" value="IG-LIKE DOMAIN-CONTAINING PROTEIN"/>
    <property type="match status" value="1"/>
</dbReference>
<dbReference type="InterPro" id="IPR036179">
    <property type="entry name" value="Ig-like_dom_sf"/>
</dbReference>
<dbReference type="Gene3D" id="2.130.10.10">
    <property type="entry name" value="YVTN repeat-like/Quinoprotein amine dehydrogenase"/>
    <property type="match status" value="2"/>
</dbReference>
<feature type="domain" description="Ig-like" evidence="3">
    <location>
        <begin position="223"/>
        <end position="296"/>
    </location>
</feature>
<dbReference type="InterPro" id="IPR041286">
    <property type="entry name" value="MBG_2"/>
</dbReference>
<dbReference type="Pfam" id="PF13927">
    <property type="entry name" value="Ig_3"/>
    <property type="match status" value="1"/>
</dbReference>
<dbReference type="SUPFAM" id="SSF50998">
    <property type="entry name" value="Quinoprotein alcohol dehydrogenase-like"/>
    <property type="match status" value="1"/>
</dbReference>
<dbReference type="InterPro" id="IPR003599">
    <property type="entry name" value="Ig_sub"/>
</dbReference>
<dbReference type="Gene3D" id="3.30.160.710">
    <property type="match status" value="1"/>
</dbReference>
<accession>A0A381YE70</accession>
<evidence type="ECO:0000313" key="4">
    <source>
        <dbReference type="EMBL" id="SVA75190.1"/>
    </source>
</evidence>
<dbReference type="PROSITE" id="PS50835">
    <property type="entry name" value="IG_LIKE"/>
    <property type="match status" value="5"/>
</dbReference>
<dbReference type="InterPro" id="IPR002372">
    <property type="entry name" value="PQQ_rpt_dom"/>
</dbReference>
<dbReference type="EMBL" id="UINC01018000">
    <property type="protein sequence ID" value="SVA75190.1"/>
    <property type="molecule type" value="Genomic_DNA"/>
</dbReference>
<dbReference type="SUPFAM" id="SSF48726">
    <property type="entry name" value="Immunoglobulin"/>
    <property type="match status" value="7"/>
</dbReference>
<dbReference type="Pfam" id="PF18676">
    <property type="entry name" value="MBG_2"/>
    <property type="match status" value="1"/>
</dbReference>
<feature type="domain" description="Ig-like" evidence="3">
    <location>
        <begin position="35"/>
        <end position="114"/>
    </location>
</feature>
<gene>
    <name evidence="4" type="ORF">METZ01_LOCUS128044</name>
</gene>
<evidence type="ECO:0000259" key="3">
    <source>
        <dbReference type="PROSITE" id="PS50835"/>
    </source>
</evidence>
<feature type="domain" description="Ig-like" evidence="3">
    <location>
        <begin position="307"/>
        <end position="388"/>
    </location>
</feature>
<dbReference type="PANTHER" id="PTHR45080">
    <property type="entry name" value="CONTACTIN 5"/>
    <property type="match status" value="1"/>
</dbReference>
<dbReference type="InterPro" id="IPR015943">
    <property type="entry name" value="WD40/YVTN_repeat-like_dom_sf"/>
</dbReference>
<dbReference type="InterPro" id="IPR007110">
    <property type="entry name" value="Ig-like_dom"/>
</dbReference>
<dbReference type="GO" id="GO:0007156">
    <property type="term" value="P:homophilic cell adhesion via plasma membrane adhesion molecules"/>
    <property type="evidence" value="ECO:0007669"/>
    <property type="project" value="TreeGrafter"/>
</dbReference>
<feature type="domain" description="Ig-like" evidence="3">
    <location>
        <begin position="393"/>
        <end position="473"/>
    </location>
</feature>
<feature type="domain" description="Ig-like" evidence="3">
    <location>
        <begin position="1070"/>
        <end position="1152"/>
    </location>
</feature>
<feature type="non-terminal residue" evidence="4">
    <location>
        <position position="1594"/>
    </location>
</feature>
<reference evidence="4" key="1">
    <citation type="submission" date="2018-05" db="EMBL/GenBank/DDBJ databases">
        <authorList>
            <person name="Lanie J.A."/>
            <person name="Ng W.-L."/>
            <person name="Kazmierczak K.M."/>
            <person name="Andrzejewski T.M."/>
            <person name="Davidsen T.M."/>
            <person name="Wayne K.J."/>
            <person name="Tettelin H."/>
            <person name="Glass J.I."/>
            <person name="Rusch D."/>
            <person name="Podicherti R."/>
            <person name="Tsui H.-C.T."/>
            <person name="Winkler M.E."/>
        </authorList>
    </citation>
    <scope>NUCLEOTIDE SEQUENCE</scope>
</reference>
<dbReference type="GO" id="GO:0030424">
    <property type="term" value="C:axon"/>
    <property type="evidence" value="ECO:0007669"/>
    <property type="project" value="TreeGrafter"/>
</dbReference>
<dbReference type="CDD" id="cd00096">
    <property type="entry name" value="Ig"/>
    <property type="match status" value="3"/>
</dbReference>
<dbReference type="Pfam" id="PF13360">
    <property type="entry name" value="PQQ_2"/>
    <property type="match status" value="1"/>
</dbReference>
<organism evidence="4">
    <name type="scientific">marine metagenome</name>
    <dbReference type="NCBI Taxonomy" id="408172"/>
    <lineage>
        <taxon>unclassified sequences</taxon>
        <taxon>metagenomes</taxon>
        <taxon>ecological metagenomes</taxon>
    </lineage>
</organism>
<dbReference type="InterPro" id="IPR011047">
    <property type="entry name" value="Quinoprotein_ADH-like_sf"/>
</dbReference>
<sequence>GSVVESDKAIYWVVVDNGAGKATSSAAFLGVDEPPKIIEEPREQSVNPGESIELEVLATGKKPFDYQWFKNGKLLRGQTQQRLSIYKADVNDEGTYHVTIANTAGTATSKKVLVIIYRPPVFDVQPMDLSLNPNTTAIFSARIHGTRPLKYQWFSNGSPLEGQGMETVYNNIGAMGFQIKVEVLMKLANVQEKDQANYTLKVTNTAGSVESRQAFLDVVDVPPLITQQPNPVKTDPGTRVRFEVKAYGTPPLTYQWYKNGKELGGQTGASVILEVVSQDNEGQYSVEVSNTVRSVTSNTVALWVNDPPLILKDLADVSMPPGQTAEFEVLASGTSPLKYTWFFKGLELAGLTGNKVVIPDASLSDAGQYRVKVSNHLGEVLSKNATLKIEGVPKIIKQPADRFSLFAQNVVFSVEAIGAEPLSYQWFFDGQTIPGANKPVLQLDNVQLSDEGIYSVKVSNAVSKALSREAKLTVSGQPVILKQPKNIRTVEGTDALFFAEAGGAEPLNYQWYFTGEKIEGSTRFFHLVEPVKGTDAGEYHVVVINAKGRAESDKVTLSLIEATSTAPLPVTAIVHPRNGATFEMGEVISLEAIAASAGSSITRLEFLDAEQVIASIGKAPYEFNWEGATLGEHLLRARALDELDQEAISGVIQISVVEPNQLPNVELTKPTDGAEYTTPADILIEASASDADGEIIQVEFLINGYLAGYSFAPPYQMRWRTGLPGEYQITAQAKDNQGKSSLSLPVDINVLKGYIPPKEGVILWENPEDIIYGTPLGPNQLNASVTGKAGTLVYDPPDGRVLPIGYGQMLSVEFTPADGGEASRVRVSINVEPAPLRVIAENRSKLQGSPNPELTYRIEGFVNGEDESVLLSRPKIDTTAVTDSPIGVYPITVGGAVAENYLVTHAPGQLVVLSSELTLEWPTPSSIVHGTPLGPVQLNATANEPGTFDYQPGAGRVLNAGRDQTLTALFTPVDQIRFSAKVIQTAITVEKALPQIHWADPEAITYGAPLGAAQLNATVDVDIPGDLSYSPGPGVVMDAGANQPLTAIFAPHDNNNYTVNSTTVYINVLPNLVIRKQPTDKQAFPGQTTGFEVIVAGGDSLAYQWFKEEVPIPGATKSRVPFNNVQYEDEGFYTVQVRQGDRMIESEPAHLTVQSPPDIWFYQVISGAGDAIHSTPAVDHRGWVYYGSLDSHLYAVDENLVPSWHTQVDSPIEGSPAIGNRGRVYVISQQGNLYCFDPETGGVVWEFSPEKSWENLRDDESFHFDYYRRILSDDFAVISPSPVIGKDNTIYFGWLDGNLYAVSPETGEEKWRFNSNTGPILASPVISSNDVIYFGDLDGKFHGVVDQGNIAKRHGKIYEASPVAARAAIDGKGNVYFGDLSQDGVLHCLAPDCTLKWKRKTFYEIWRSPVIDRENNAILASDDQQVWNFGAAEGAANPLLKIPGDSWAQSISPTLARDGSIFLGCTNDSFFALSREGDTLWDFMPLSAEGEPAGITFSSSAILGDGRVFFGTESGLLFMVQTGITLDFDAPWPSYGQGLRNTGRSGASLNEIRETLENVKVDEEIPEDKTPLRFLDVIMQADTGPRLQISGAPN</sequence>
<dbReference type="InterPro" id="IPR003598">
    <property type="entry name" value="Ig_sub2"/>
</dbReference>
<keyword evidence="2" id="KW-1015">Disulfide bond</keyword>
<protein>
    <recommendedName>
        <fullName evidence="3">Ig-like domain-containing protein</fullName>
    </recommendedName>
</protein>
<dbReference type="Pfam" id="PF17957">
    <property type="entry name" value="Big_7"/>
    <property type="match status" value="2"/>
</dbReference>
<dbReference type="InterPro" id="IPR050958">
    <property type="entry name" value="Cell_Adh-Cytoskel_Orgn"/>
</dbReference>